<dbReference type="SUPFAM" id="SSF52833">
    <property type="entry name" value="Thioredoxin-like"/>
    <property type="match status" value="1"/>
</dbReference>
<dbReference type="EMBL" id="CP134146">
    <property type="protein sequence ID" value="WNC69968.1"/>
    <property type="molecule type" value="Genomic_DNA"/>
</dbReference>
<accession>A0ABY9TMA3</accession>
<proteinExistence type="predicted"/>
<dbReference type="InterPro" id="IPR036249">
    <property type="entry name" value="Thioredoxin-like_sf"/>
</dbReference>
<evidence type="ECO:0008006" key="3">
    <source>
        <dbReference type="Google" id="ProtNLM"/>
    </source>
</evidence>
<evidence type="ECO:0000313" key="2">
    <source>
        <dbReference type="Proteomes" id="UP001248581"/>
    </source>
</evidence>
<sequence>MDVQLLVTQTDFCIPNLECELQNVGVNYHIDYVESNPELVNQYNIKHSPNIFVDGKLVFRHQPTINELQDYFGS</sequence>
<evidence type="ECO:0000313" key="1">
    <source>
        <dbReference type="EMBL" id="WNC69968.1"/>
    </source>
</evidence>
<reference evidence="2" key="1">
    <citation type="submission" date="2023-09" db="EMBL/GenBank/DDBJ databases">
        <authorList>
            <person name="Li S."/>
            <person name="Li X."/>
            <person name="Zhang C."/>
            <person name="Zhao Z."/>
        </authorList>
    </citation>
    <scope>NUCLEOTIDE SEQUENCE [LARGE SCALE GENOMIC DNA]</scope>
    <source>
        <strain evidence="2">SQ345</strain>
    </source>
</reference>
<dbReference type="Proteomes" id="UP001248581">
    <property type="component" value="Chromosome"/>
</dbReference>
<gene>
    <name evidence="1" type="ORF">RI845_07475</name>
</gene>
<protein>
    <recommendedName>
        <fullName evidence="3">Thioredoxin family protein</fullName>
    </recommendedName>
</protein>
<keyword evidence="2" id="KW-1185">Reference proteome</keyword>
<dbReference type="RefSeq" id="WP_348389110.1">
    <property type="nucleotide sequence ID" value="NZ_CP134146.1"/>
</dbReference>
<name>A0ABY9TMA3_9GAMM</name>
<organism evidence="1 2">
    <name type="scientific">Thalassotalea nanhaiensis</name>
    <dbReference type="NCBI Taxonomy" id="3065648"/>
    <lineage>
        <taxon>Bacteria</taxon>
        <taxon>Pseudomonadati</taxon>
        <taxon>Pseudomonadota</taxon>
        <taxon>Gammaproteobacteria</taxon>
        <taxon>Alteromonadales</taxon>
        <taxon>Colwelliaceae</taxon>
        <taxon>Thalassotalea</taxon>
    </lineage>
</organism>